<keyword evidence="4 6" id="KW-0862">Zinc</keyword>
<accession>A0A480AUV9</accession>
<comment type="caution">
    <text evidence="8">The sequence shown here is derived from an EMBL/GenBank/DDBJ whole genome shotgun (WGS) entry which is preliminary data.</text>
</comment>
<dbReference type="Pfam" id="PF01435">
    <property type="entry name" value="Peptidase_M48"/>
    <property type="match status" value="1"/>
</dbReference>
<comment type="similarity">
    <text evidence="6">Belongs to the peptidase M48 family.</text>
</comment>
<evidence type="ECO:0000313" key="9">
    <source>
        <dbReference type="Proteomes" id="UP000301751"/>
    </source>
</evidence>
<dbReference type="GO" id="GO:0046872">
    <property type="term" value="F:metal ion binding"/>
    <property type="evidence" value="ECO:0007669"/>
    <property type="project" value="UniProtKB-KW"/>
</dbReference>
<evidence type="ECO:0000259" key="7">
    <source>
        <dbReference type="Pfam" id="PF01435"/>
    </source>
</evidence>
<keyword evidence="3 6" id="KW-0378">Hydrolase</keyword>
<evidence type="ECO:0000256" key="5">
    <source>
        <dbReference type="ARBA" id="ARBA00023049"/>
    </source>
</evidence>
<dbReference type="GO" id="GO:0016020">
    <property type="term" value="C:membrane"/>
    <property type="evidence" value="ECO:0007669"/>
    <property type="project" value="TreeGrafter"/>
</dbReference>
<dbReference type="GO" id="GO:0051603">
    <property type="term" value="P:proteolysis involved in protein catabolic process"/>
    <property type="evidence" value="ECO:0007669"/>
    <property type="project" value="TreeGrafter"/>
</dbReference>
<dbReference type="GO" id="GO:0004222">
    <property type="term" value="F:metalloendopeptidase activity"/>
    <property type="evidence" value="ECO:0007669"/>
    <property type="project" value="InterPro"/>
</dbReference>
<keyword evidence="9" id="KW-1185">Reference proteome</keyword>
<evidence type="ECO:0000313" key="8">
    <source>
        <dbReference type="EMBL" id="GCL64680.1"/>
    </source>
</evidence>
<dbReference type="InterPro" id="IPR001915">
    <property type="entry name" value="Peptidase_M48"/>
</dbReference>
<sequence length="318" mass="33856">MPRTMQPLSDPAFNTDAQVPLPALAHAGDCRCALHARRRLGGALIGGGALAALGLPLPAAAQPASLASQCKLSSFTKLVSAEQIEQAAEQQYRQMLQQAAQQRGLAPTDNAQLQRLRYIAKRIIPLTTGCNPRAQQWRWDVNLIGSAEVNAFCMPGGKIAFYYGILAKLKLDDDEVATIMGHEVAHALLEHSRENYAKTVATRGAIELGAALFGLGGAGATLANMGGQLLTLKFSRNNESEADALGLALSARAGYRPDAGVSLWQKMMAASKGAPPQFLSTHPSGDSRIRDIQAKLPQLEPLYADAAKPDRRFGPPTA</sequence>
<dbReference type="PANTHER" id="PTHR22726:SF1">
    <property type="entry name" value="METALLOENDOPEPTIDASE OMA1, MITOCHONDRIAL"/>
    <property type="match status" value="1"/>
</dbReference>
<dbReference type="AlphaFoldDB" id="A0A480AUV9"/>
<evidence type="ECO:0000256" key="6">
    <source>
        <dbReference type="RuleBase" id="RU003983"/>
    </source>
</evidence>
<evidence type="ECO:0000256" key="2">
    <source>
        <dbReference type="ARBA" id="ARBA00022723"/>
    </source>
</evidence>
<comment type="cofactor">
    <cofactor evidence="6">
        <name>Zn(2+)</name>
        <dbReference type="ChEBI" id="CHEBI:29105"/>
    </cofactor>
    <text evidence="6">Binds 1 zinc ion per subunit.</text>
</comment>
<reference evidence="9" key="1">
    <citation type="submission" date="2019-03" db="EMBL/GenBank/DDBJ databases">
        <title>Aquabacterium pictum sp.nov., the first bacteriochlorophyll a-containing freshwater bacterium in the genus Aquabacterium of the class Betaproteobacteria.</title>
        <authorList>
            <person name="Hirose S."/>
            <person name="Tank M."/>
            <person name="Hara E."/>
            <person name="Tamaki H."/>
            <person name="Takaichi S."/>
            <person name="Haruta S."/>
            <person name="Hanada S."/>
        </authorList>
    </citation>
    <scope>NUCLEOTIDE SEQUENCE [LARGE SCALE GENOMIC DNA]</scope>
    <source>
        <strain evidence="9">W35</strain>
    </source>
</reference>
<evidence type="ECO:0000256" key="3">
    <source>
        <dbReference type="ARBA" id="ARBA00022801"/>
    </source>
</evidence>
<dbReference type="CDD" id="cd07331">
    <property type="entry name" value="M48C_Oma1_like"/>
    <property type="match status" value="1"/>
</dbReference>
<name>A0A480AUV9_9BURK</name>
<dbReference type="Proteomes" id="UP000301751">
    <property type="component" value="Unassembled WGS sequence"/>
</dbReference>
<keyword evidence="1 6" id="KW-0645">Protease</keyword>
<proteinExistence type="inferred from homology"/>
<gene>
    <name evidence="8" type="ORF">AQPW35_37610</name>
</gene>
<evidence type="ECO:0000256" key="4">
    <source>
        <dbReference type="ARBA" id="ARBA00022833"/>
    </source>
</evidence>
<dbReference type="InterPro" id="IPR051156">
    <property type="entry name" value="Mito/Outer_Membr_Metalloprot"/>
</dbReference>
<keyword evidence="2" id="KW-0479">Metal-binding</keyword>
<organism evidence="8 9">
    <name type="scientific">Pseudaquabacterium pictum</name>
    <dbReference type="NCBI Taxonomy" id="2315236"/>
    <lineage>
        <taxon>Bacteria</taxon>
        <taxon>Pseudomonadati</taxon>
        <taxon>Pseudomonadota</taxon>
        <taxon>Betaproteobacteria</taxon>
        <taxon>Burkholderiales</taxon>
        <taxon>Sphaerotilaceae</taxon>
        <taxon>Pseudaquabacterium</taxon>
    </lineage>
</organism>
<dbReference type="EMBL" id="BJCL01000010">
    <property type="protein sequence ID" value="GCL64680.1"/>
    <property type="molecule type" value="Genomic_DNA"/>
</dbReference>
<protein>
    <recommendedName>
        <fullName evidence="7">Peptidase M48 domain-containing protein</fullName>
    </recommendedName>
</protein>
<dbReference type="Gene3D" id="3.30.2010.10">
    <property type="entry name" value="Metalloproteases ('zincins'), catalytic domain"/>
    <property type="match status" value="1"/>
</dbReference>
<keyword evidence="5 6" id="KW-0482">Metalloprotease</keyword>
<feature type="domain" description="Peptidase M48" evidence="7">
    <location>
        <begin position="128"/>
        <end position="294"/>
    </location>
</feature>
<evidence type="ECO:0000256" key="1">
    <source>
        <dbReference type="ARBA" id="ARBA00022670"/>
    </source>
</evidence>
<dbReference type="PANTHER" id="PTHR22726">
    <property type="entry name" value="METALLOENDOPEPTIDASE OMA1"/>
    <property type="match status" value="1"/>
</dbReference>